<feature type="transmembrane region" description="Helical" evidence="1">
    <location>
        <begin position="43"/>
        <end position="61"/>
    </location>
</feature>
<name>A0AA41QKW1_9HYPH</name>
<gene>
    <name evidence="2" type="ORF">ML536_02295</name>
</gene>
<organism evidence="2 3">
    <name type="scientific">Paradevosia shaoguanensis</name>
    <dbReference type="NCBI Taxonomy" id="1335043"/>
    <lineage>
        <taxon>Bacteria</taxon>
        <taxon>Pseudomonadati</taxon>
        <taxon>Pseudomonadota</taxon>
        <taxon>Alphaproteobacteria</taxon>
        <taxon>Hyphomicrobiales</taxon>
        <taxon>Devosiaceae</taxon>
        <taxon>Paradevosia</taxon>
    </lineage>
</organism>
<feature type="transmembrane region" description="Helical" evidence="1">
    <location>
        <begin position="165"/>
        <end position="186"/>
    </location>
</feature>
<comment type="caution">
    <text evidence="2">The sequence shown here is derived from an EMBL/GenBank/DDBJ whole genome shotgun (WGS) entry which is preliminary data.</text>
</comment>
<keyword evidence="3" id="KW-1185">Reference proteome</keyword>
<evidence type="ECO:0000313" key="3">
    <source>
        <dbReference type="Proteomes" id="UP001156140"/>
    </source>
</evidence>
<feature type="transmembrane region" description="Helical" evidence="1">
    <location>
        <begin position="81"/>
        <end position="103"/>
    </location>
</feature>
<sequence>MLNLTLWDLLIRLGAYLLVGAIAGILSQLVLRAFGGKTTSESGGPGFACFDIVGMVFALLFKQGWGRGPQPEPGGLRGGRIGVIAWVVLTLGLTLGALALLPYANRPIASFGNNIVTQAALSVLGAASDLGVWFVIVSLLPIPPLMGGNILLALFPGLRATARKLYLPGTALVALLVGFGIVQAVLEPVWVMLRGWIAL</sequence>
<evidence type="ECO:0008006" key="4">
    <source>
        <dbReference type="Google" id="ProtNLM"/>
    </source>
</evidence>
<keyword evidence="1" id="KW-0472">Membrane</keyword>
<protein>
    <recommendedName>
        <fullName evidence="4">Peptidase M50 domain-containing protein</fullName>
    </recommendedName>
</protein>
<keyword evidence="1" id="KW-1133">Transmembrane helix</keyword>
<evidence type="ECO:0000256" key="1">
    <source>
        <dbReference type="SAM" id="Phobius"/>
    </source>
</evidence>
<proteinExistence type="predicted"/>
<reference evidence="2" key="1">
    <citation type="submission" date="2022-03" db="EMBL/GenBank/DDBJ databases">
        <title>The complete genome sequence of a Methyloterrigena soli.</title>
        <authorList>
            <person name="Zi Z."/>
        </authorList>
    </citation>
    <scope>NUCLEOTIDE SEQUENCE</scope>
    <source>
        <strain evidence="2">M48</strain>
    </source>
</reference>
<keyword evidence="1" id="KW-0812">Transmembrane</keyword>
<evidence type="ECO:0000313" key="2">
    <source>
        <dbReference type="EMBL" id="MCI0125649.1"/>
    </source>
</evidence>
<dbReference type="AlphaFoldDB" id="A0AA41QKW1"/>
<feature type="transmembrane region" description="Helical" evidence="1">
    <location>
        <begin position="13"/>
        <end position="31"/>
    </location>
</feature>
<dbReference type="Proteomes" id="UP001156140">
    <property type="component" value="Unassembled WGS sequence"/>
</dbReference>
<dbReference type="RefSeq" id="WP_281734817.1">
    <property type="nucleotide sequence ID" value="NZ_JAKETQ010000001.1"/>
</dbReference>
<dbReference type="EMBL" id="JALAZD010000001">
    <property type="protein sequence ID" value="MCI0125649.1"/>
    <property type="molecule type" value="Genomic_DNA"/>
</dbReference>
<accession>A0AA41QKW1</accession>